<name>A0A8J4YJE3_CHIOP</name>
<feature type="region of interest" description="Disordered" evidence="1">
    <location>
        <begin position="17"/>
        <end position="37"/>
    </location>
</feature>
<proteinExistence type="predicted"/>
<keyword evidence="3" id="KW-1185">Reference proteome</keyword>
<dbReference type="Proteomes" id="UP000770661">
    <property type="component" value="Unassembled WGS sequence"/>
</dbReference>
<dbReference type="AlphaFoldDB" id="A0A8J4YJE3"/>
<gene>
    <name evidence="2" type="ORF">GWK47_032990</name>
</gene>
<organism evidence="2 3">
    <name type="scientific">Chionoecetes opilio</name>
    <name type="common">Atlantic snow crab</name>
    <name type="synonym">Cancer opilio</name>
    <dbReference type="NCBI Taxonomy" id="41210"/>
    <lineage>
        <taxon>Eukaryota</taxon>
        <taxon>Metazoa</taxon>
        <taxon>Ecdysozoa</taxon>
        <taxon>Arthropoda</taxon>
        <taxon>Crustacea</taxon>
        <taxon>Multicrustacea</taxon>
        <taxon>Malacostraca</taxon>
        <taxon>Eumalacostraca</taxon>
        <taxon>Eucarida</taxon>
        <taxon>Decapoda</taxon>
        <taxon>Pleocyemata</taxon>
        <taxon>Brachyura</taxon>
        <taxon>Eubrachyura</taxon>
        <taxon>Majoidea</taxon>
        <taxon>Majidae</taxon>
        <taxon>Chionoecetes</taxon>
    </lineage>
</organism>
<comment type="caution">
    <text evidence="2">The sequence shown here is derived from an EMBL/GenBank/DDBJ whole genome shotgun (WGS) entry which is preliminary data.</text>
</comment>
<protein>
    <submittedName>
        <fullName evidence="2">Uncharacterized protein</fullName>
    </submittedName>
</protein>
<reference evidence="2" key="1">
    <citation type="submission" date="2020-07" db="EMBL/GenBank/DDBJ databases">
        <title>The High-quality genome of the commercially important snow crab, Chionoecetes opilio.</title>
        <authorList>
            <person name="Jeong J.-H."/>
            <person name="Ryu S."/>
        </authorList>
    </citation>
    <scope>NUCLEOTIDE SEQUENCE</scope>
    <source>
        <strain evidence="2">MADBK_172401_WGS</strain>
        <tissue evidence="2">Digestive gland</tissue>
    </source>
</reference>
<evidence type="ECO:0000256" key="1">
    <source>
        <dbReference type="SAM" id="MobiDB-lite"/>
    </source>
</evidence>
<evidence type="ECO:0000313" key="3">
    <source>
        <dbReference type="Proteomes" id="UP000770661"/>
    </source>
</evidence>
<dbReference type="EMBL" id="JACEEZ010002505">
    <property type="protein sequence ID" value="KAG0728197.1"/>
    <property type="molecule type" value="Genomic_DNA"/>
</dbReference>
<evidence type="ECO:0000313" key="2">
    <source>
        <dbReference type="EMBL" id="KAG0728197.1"/>
    </source>
</evidence>
<sequence>MLGCYFCPINTNGIKPGRIGTPPVPRPSSPRRPGLTGKIPYQLFTELSRSDDGAPYRRAGIYRRRYEAKDSPRPFSQCELNDLVGGSQLVEDSPSCWPPTQRKNLLGKDRVSLSLGKGLRPTGATSARGRPRVLPSVAGVFLVKLGAPQYDPRDWRLFFDTESAL</sequence>
<accession>A0A8J4YJE3</accession>